<dbReference type="AlphaFoldDB" id="A0A9D2AFC5"/>
<dbReference type="Pfam" id="PF01408">
    <property type="entry name" value="GFO_IDH_MocA"/>
    <property type="match status" value="1"/>
</dbReference>
<dbReference type="InterPro" id="IPR055170">
    <property type="entry name" value="GFO_IDH_MocA-like_dom"/>
</dbReference>
<dbReference type="Gene3D" id="3.40.50.720">
    <property type="entry name" value="NAD(P)-binding Rossmann-like Domain"/>
    <property type="match status" value="1"/>
</dbReference>
<feature type="domain" description="GFO/IDH/MocA-like oxidoreductase" evidence="2">
    <location>
        <begin position="135"/>
        <end position="260"/>
    </location>
</feature>
<dbReference type="InterPro" id="IPR036291">
    <property type="entry name" value="NAD(P)-bd_dom_sf"/>
</dbReference>
<name>A0A9D2AFC5_9FIRM</name>
<dbReference type="Pfam" id="PF22725">
    <property type="entry name" value="GFO_IDH_MocA_C3"/>
    <property type="match status" value="1"/>
</dbReference>
<proteinExistence type="predicted"/>
<dbReference type="PANTHER" id="PTHR43249">
    <property type="entry name" value="UDP-N-ACETYL-2-AMINO-2-DEOXY-D-GLUCURONATE OXIDASE"/>
    <property type="match status" value="1"/>
</dbReference>
<dbReference type="Proteomes" id="UP000824204">
    <property type="component" value="Unassembled WGS sequence"/>
</dbReference>
<evidence type="ECO:0000313" key="3">
    <source>
        <dbReference type="EMBL" id="HIX07748.1"/>
    </source>
</evidence>
<reference evidence="3" key="2">
    <citation type="submission" date="2021-04" db="EMBL/GenBank/DDBJ databases">
        <authorList>
            <person name="Gilroy R."/>
        </authorList>
    </citation>
    <scope>NUCLEOTIDE SEQUENCE</scope>
    <source>
        <strain evidence="3">811</strain>
    </source>
</reference>
<gene>
    <name evidence="3" type="ORF">H9741_04710</name>
</gene>
<sequence>MTEKVKFGIIGVGNMGSGHLRFFMNGDVYNGRVTAIADTNPEKLKLAREKCPGDYVCYGSAEDLIGKSDVDAVIIATPHFLHPPLAIAALKAGKHVLSEKPAGVYTKQVKEINAVASASDKLYTVMFNQRTNPLYIKMRELVQNGTVGTIKRVNWLITNWYRSQSYYDSGSWRATWAGEGGGVLFNQCPHQLDLLQWVTGMMPKKMRAFCSFGKWHKIEVEDDVSAYFEYENGATGVFITCTADTPGTNRFEILGTGGKLVCEDNILKVWKLEQDEREFNATYKGGFGEPKCTYQEIRPQGENPQHVGILNNFANAILGLEPLFVDGREGLAGVTLMDSMLLSTWKDKMIDLPFDDDEYYAELQKCIAGSSRKDVQSVVLNTEGTYGSGK</sequence>
<evidence type="ECO:0000259" key="1">
    <source>
        <dbReference type="Pfam" id="PF01408"/>
    </source>
</evidence>
<evidence type="ECO:0000259" key="2">
    <source>
        <dbReference type="Pfam" id="PF22725"/>
    </source>
</evidence>
<dbReference type="InterPro" id="IPR000683">
    <property type="entry name" value="Gfo/Idh/MocA-like_OxRdtase_N"/>
</dbReference>
<dbReference type="EMBL" id="DXFX01000058">
    <property type="protein sequence ID" value="HIX07748.1"/>
    <property type="molecule type" value="Genomic_DNA"/>
</dbReference>
<dbReference type="Gene3D" id="3.30.360.10">
    <property type="entry name" value="Dihydrodipicolinate Reductase, domain 2"/>
    <property type="match status" value="1"/>
</dbReference>
<feature type="domain" description="Gfo/Idh/MocA-like oxidoreductase N-terminal" evidence="1">
    <location>
        <begin position="6"/>
        <end position="126"/>
    </location>
</feature>
<dbReference type="PANTHER" id="PTHR43249:SF1">
    <property type="entry name" value="D-GLUCOSIDE 3-DEHYDROGENASE"/>
    <property type="match status" value="1"/>
</dbReference>
<dbReference type="GO" id="GO:0000166">
    <property type="term" value="F:nucleotide binding"/>
    <property type="evidence" value="ECO:0007669"/>
    <property type="project" value="InterPro"/>
</dbReference>
<comment type="caution">
    <text evidence="3">The sequence shown here is derived from an EMBL/GenBank/DDBJ whole genome shotgun (WGS) entry which is preliminary data.</text>
</comment>
<organism evidence="3 4">
    <name type="scientific">Candidatus Borkfalkia faecipullorum</name>
    <dbReference type="NCBI Taxonomy" id="2838510"/>
    <lineage>
        <taxon>Bacteria</taxon>
        <taxon>Bacillati</taxon>
        <taxon>Bacillota</taxon>
        <taxon>Clostridia</taxon>
        <taxon>Christensenellales</taxon>
        <taxon>Christensenellaceae</taxon>
        <taxon>Candidatus Borkfalkia</taxon>
    </lineage>
</organism>
<accession>A0A9D2AFC5</accession>
<dbReference type="InterPro" id="IPR052515">
    <property type="entry name" value="Gfo/Idh/MocA_Oxidoreductase"/>
</dbReference>
<dbReference type="SUPFAM" id="SSF55347">
    <property type="entry name" value="Glyceraldehyde-3-phosphate dehydrogenase-like, C-terminal domain"/>
    <property type="match status" value="1"/>
</dbReference>
<evidence type="ECO:0000313" key="4">
    <source>
        <dbReference type="Proteomes" id="UP000824204"/>
    </source>
</evidence>
<protein>
    <submittedName>
        <fullName evidence="3">Gfo/Idh/MocA family oxidoreductase</fullName>
    </submittedName>
</protein>
<dbReference type="SUPFAM" id="SSF51735">
    <property type="entry name" value="NAD(P)-binding Rossmann-fold domains"/>
    <property type="match status" value="1"/>
</dbReference>
<reference evidence="3" key="1">
    <citation type="journal article" date="2021" name="PeerJ">
        <title>Extensive microbial diversity within the chicken gut microbiome revealed by metagenomics and culture.</title>
        <authorList>
            <person name="Gilroy R."/>
            <person name="Ravi A."/>
            <person name="Getino M."/>
            <person name="Pursley I."/>
            <person name="Horton D.L."/>
            <person name="Alikhan N.F."/>
            <person name="Baker D."/>
            <person name="Gharbi K."/>
            <person name="Hall N."/>
            <person name="Watson M."/>
            <person name="Adriaenssens E.M."/>
            <person name="Foster-Nyarko E."/>
            <person name="Jarju S."/>
            <person name="Secka A."/>
            <person name="Antonio M."/>
            <person name="Oren A."/>
            <person name="Chaudhuri R.R."/>
            <person name="La Ragione R."/>
            <person name="Hildebrand F."/>
            <person name="Pallen M.J."/>
        </authorList>
    </citation>
    <scope>NUCLEOTIDE SEQUENCE</scope>
    <source>
        <strain evidence="3">811</strain>
    </source>
</reference>